<reference evidence="1 2" key="1">
    <citation type="submission" date="2018-04" db="EMBL/GenBank/DDBJ databases">
        <title>Genomic Encyclopedia of Archaeal and Bacterial Type Strains, Phase II (KMG-II): from individual species to whole genera.</title>
        <authorList>
            <person name="Goeker M."/>
        </authorList>
    </citation>
    <scope>NUCLEOTIDE SEQUENCE [LARGE SCALE GENOMIC DNA]</scope>
    <source>
        <strain evidence="1 2">DSM 29955</strain>
    </source>
</reference>
<evidence type="ECO:0000313" key="1">
    <source>
        <dbReference type="EMBL" id="PUB13728.1"/>
    </source>
</evidence>
<evidence type="ECO:0000313" key="2">
    <source>
        <dbReference type="Proteomes" id="UP000244523"/>
    </source>
</evidence>
<comment type="caution">
    <text evidence="1">The sequence shown here is derived from an EMBL/GenBank/DDBJ whole genome shotgun (WGS) entry which is preliminary data.</text>
</comment>
<sequence length="119" mass="13744">MEAFTALRTRRSLFAFLGILLPFRIAGISPSVLMVQHIRKGVELWFVTRPRNVHAVAGDKFLTRDNEMKLNAAHVRVRHPKTFKLVVLQPRKGQLFKKPHHLALLFFSRSVATLKRDYA</sequence>
<accession>A0A2T6KF38</accession>
<dbReference type="EMBL" id="QBUD01000007">
    <property type="protein sequence ID" value="PUB13728.1"/>
    <property type="molecule type" value="Genomic_DNA"/>
</dbReference>
<gene>
    <name evidence="1" type="ORF">C8N45_107189</name>
</gene>
<dbReference type="Proteomes" id="UP000244523">
    <property type="component" value="Unassembled WGS sequence"/>
</dbReference>
<dbReference type="AlphaFoldDB" id="A0A2T6KF38"/>
<name>A0A2T6KF38_9RHOB</name>
<protein>
    <submittedName>
        <fullName evidence="1">Uncharacterized protein</fullName>
    </submittedName>
</protein>
<organism evidence="1 2">
    <name type="scientific">Yoonia sediminilitoris</name>
    <dbReference type="NCBI Taxonomy" id="1286148"/>
    <lineage>
        <taxon>Bacteria</taxon>
        <taxon>Pseudomonadati</taxon>
        <taxon>Pseudomonadota</taxon>
        <taxon>Alphaproteobacteria</taxon>
        <taxon>Rhodobacterales</taxon>
        <taxon>Paracoccaceae</taxon>
        <taxon>Yoonia</taxon>
    </lineage>
</organism>
<proteinExistence type="predicted"/>
<keyword evidence="2" id="KW-1185">Reference proteome</keyword>